<protein>
    <recommendedName>
        <fullName evidence="3">DUF3800 domain-containing protein</fullName>
    </recommendedName>
</protein>
<evidence type="ECO:0000313" key="1">
    <source>
        <dbReference type="EMBL" id="AOO82213.1"/>
    </source>
</evidence>
<sequence>MPTIYFDESGQTGTNLLDRDQPFFAIGSTDLAEEEATGMLARHFGSRQGKELKANRLLGQARGRRECLPFLDELGGHAERVCGARIHKRFTVVAKMVDHLVEPVIRDRGYDFYAGDYAAKFANTTYLAFDSLLPSPDADRLMGLYHEFAREPDQAGLSRLHHALRSVHETAQGICRVPLALMIEGSADFEPFADPEGFSDTNDVHVTAVVQCMGHWQSRHAGPFDVVHDESVHFFRRSHQWRRITDPALAPEIIQVGDRSMKLPIAVISTESARSHESASLQVCDLVAGIIGRFRQDEPPGPIREFYEAAIASGLGRISVFPVEPGTEFVSGMPAIAQGPDAIDRIVMAVNRPRRGK</sequence>
<dbReference type="EMBL" id="CP017147">
    <property type="protein sequence ID" value="AOO82213.1"/>
    <property type="molecule type" value="Genomic_DNA"/>
</dbReference>
<dbReference type="OrthoDB" id="4071750at2"/>
<dbReference type="KEGG" id="bvv:BHK69_18780"/>
<proteinExistence type="predicted"/>
<dbReference type="AlphaFoldDB" id="A0A1D7U4A7"/>
<organism evidence="1 2">
    <name type="scientific">Bosea vaviloviae</name>
    <dbReference type="NCBI Taxonomy" id="1526658"/>
    <lineage>
        <taxon>Bacteria</taxon>
        <taxon>Pseudomonadati</taxon>
        <taxon>Pseudomonadota</taxon>
        <taxon>Alphaproteobacteria</taxon>
        <taxon>Hyphomicrobiales</taxon>
        <taxon>Boseaceae</taxon>
        <taxon>Bosea</taxon>
    </lineage>
</organism>
<dbReference type="RefSeq" id="WP_069691423.1">
    <property type="nucleotide sequence ID" value="NZ_CP017147.1"/>
</dbReference>
<dbReference type="Proteomes" id="UP000094969">
    <property type="component" value="Chromosome"/>
</dbReference>
<dbReference type="Pfam" id="PF12686">
    <property type="entry name" value="DUF3800"/>
    <property type="match status" value="1"/>
</dbReference>
<keyword evidence="2" id="KW-1185">Reference proteome</keyword>
<evidence type="ECO:0008006" key="3">
    <source>
        <dbReference type="Google" id="ProtNLM"/>
    </source>
</evidence>
<gene>
    <name evidence="1" type="ORF">BHK69_18780</name>
</gene>
<accession>A0A1D7U4A7</accession>
<name>A0A1D7U4A7_9HYPH</name>
<reference evidence="1 2" key="1">
    <citation type="journal article" date="2015" name="Antonie Van Leeuwenhoek">
        <title>Bosea vaviloviae sp. nov., a new species of slow-growing rhizobia isolated from nodules of the relict species Vavilovia formosa (Stev.) Fed.</title>
        <authorList>
            <person name="Safronova V.I."/>
            <person name="Kuznetsova I.G."/>
            <person name="Sazanova A.L."/>
            <person name="Kimeklis A.K."/>
            <person name="Belimov A.A."/>
            <person name="Andronov E.E."/>
            <person name="Pinaev A.G."/>
            <person name="Chizhevskaya E.P."/>
            <person name="Pukhaev A.R."/>
            <person name="Popov K.P."/>
            <person name="Willems A."/>
            <person name="Tikhonovich I.A."/>
        </authorList>
    </citation>
    <scope>NUCLEOTIDE SEQUENCE [LARGE SCALE GENOMIC DNA]</scope>
    <source>
        <strain evidence="1 2">Vaf18</strain>
    </source>
</reference>
<evidence type="ECO:0000313" key="2">
    <source>
        <dbReference type="Proteomes" id="UP000094969"/>
    </source>
</evidence>
<dbReference type="InterPro" id="IPR024524">
    <property type="entry name" value="DUF3800"/>
</dbReference>